<protein>
    <recommendedName>
        <fullName evidence="2">C2 domain-containing protein</fullName>
    </recommendedName>
</protein>
<dbReference type="Proteomes" id="UP001218218">
    <property type="component" value="Unassembled WGS sequence"/>
</dbReference>
<dbReference type="EMBL" id="JARIHO010000001">
    <property type="protein sequence ID" value="KAJ7369164.1"/>
    <property type="molecule type" value="Genomic_DNA"/>
</dbReference>
<evidence type="ECO:0000313" key="3">
    <source>
        <dbReference type="EMBL" id="KAJ7369164.1"/>
    </source>
</evidence>
<feature type="domain" description="C2" evidence="2">
    <location>
        <begin position="1"/>
        <end position="97"/>
    </location>
</feature>
<dbReference type="Gene3D" id="2.60.40.150">
    <property type="entry name" value="C2 domain"/>
    <property type="match status" value="1"/>
</dbReference>
<feature type="region of interest" description="Disordered" evidence="1">
    <location>
        <begin position="123"/>
        <end position="173"/>
    </location>
</feature>
<gene>
    <name evidence="3" type="ORF">DFH08DRAFT_1071670</name>
</gene>
<dbReference type="Pfam" id="PF00168">
    <property type="entry name" value="C2"/>
    <property type="match status" value="1"/>
</dbReference>
<dbReference type="PROSITE" id="PS50004">
    <property type="entry name" value="C2"/>
    <property type="match status" value="1"/>
</dbReference>
<dbReference type="InterPro" id="IPR035892">
    <property type="entry name" value="C2_domain_sf"/>
</dbReference>
<dbReference type="SMART" id="SM00239">
    <property type="entry name" value="C2"/>
    <property type="match status" value="1"/>
</dbReference>
<feature type="non-terminal residue" evidence="3">
    <location>
        <position position="173"/>
    </location>
</feature>
<proteinExistence type="predicted"/>
<accession>A0AAD7AWH1</accession>
<evidence type="ECO:0000259" key="2">
    <source>
        <dbReference type="PROSITE" id="PS50004"/>
    </source>
</evidence>
<evidence type="ECO:0000313" key="4">
    <source>
        <dbReference type="Proteomes" id="UP001218218"/>
    </source>
</evidence>
<keyword evidence="4" id="KW-1185">Reference proteome</keyword>
<evidence type="ECO:0000256" key="1">
    <source>
        <dbReference type="SAM" id="MobiDB-lite"/>
    </source>
</evidence>
<sequence>MVEYSLLVLRAEKLTRIRQPPEFYVTVVDGYRNESKSSIARGATPRWNFKSKISANSNSGNFTIRIFWRYDRKEELIGQCNVSIHELLQQQGTSKSVPLELQLKNKSSGQVFVILIAGRETSELPAPPVPPVQTRTSASWNKKDSRAIGTSARDTPTHSKPSRQLFVWPSTKR</sequence>
<name>A0AAD7AWH1_9AGAR</name>
<dbReference type="InterPro" id="IPR000008">
    <property type="entry name" value="C2_dom"/>
</dbReference>
<dbReference type="SUPFAM" id="SSF49562">
    <property type="entry name" value="C2 domain (Calcium/lipid-binding domain, CaLB)"/>
    <property type="match status" value="1"/>
</dbReference>
<comment type="caution">
    <text evidence="3">The sequence shown here is derived from an EMBL/GenBank/DDBJ whole genome shotgun (WGS) entry which is preliminary data.</text>
</comment>
<organism evidence="3 4">
    <name type="scientific">Mycena albidolilacea</name>
    <dbReference type="NCBI Taxonomy" id="1033008"/>
    <lineage>
        <taxon>Eukaryota</taxon>
        <taxon>Fungi</taxon>
        <taxon>Dikarya</taxon>
        <taxon>Basidiomycota</taxon>
        <taxon>Agaricomycotina</taxon>
        <taxon>Agaricomycetes</taxon>
        <taxon>Agaricomycetidae</taxon>
        <taxon>Agaricales</taxon>
        <taxon>Marasmiineae</taxon>
        <taxon>Mycenaceae</taxon>
        <taxon>Mycena</taxon>
    </lineage>
</organism>
<dbReference type="AlphaFoldDB" id="A0AAD7AWH1"/>
<reference evidence="3" key="1">
    <citation type="submission" date="2023-03" db="EMBL/GenBank/DDBJ databases">
        <title>Massive genome expansion in bonnet fungi (Mycena s.s.) driven by repeated elements and novel gene families across ecological guilds.</title>
        <authorList>
            <consortium name="Lawrence Berkeley National Laboratory"/>
            <person name="Harder C.B."/>
            <person name="Miyauchi S."/>
            <person name="Viragh M."/>
            <person name="Kuo A."/>
            <person name="Thoen E."/>
            <person name="Andreopoulos B."/>
            <person name="Lu D."/>
            <person name="Skrede I."/>
            <person name="Drula E."/>
            <person name="Henrissat B."/>
            <person name="Morin E."/>
            <person name="Kohler A."/>
            <person name="Barry K."/>
            <person name="LaButti K."/>
            <person name="Morin E."/>
            <person name="Salamov A."/>
            <person name="Lipzen A."/>
            <person name="Mereny Z."/>
            <person name="Hegedus B."/>
            <person name="Baldrian P."/>
            <person name="Stursova M."/>
            <person name="Weitz H."/>
            <person name="Taylor A."/>
            <person name="Grigoriev I.V."/>
            <person name="Nagy L.G."/>
            <person name="Martin F."/>
            <person name="Kauserud H."/>
        </authorList>
    </citation>
    <scope>NUCLEOTIDE SEQUENCE</scope>
    <source>
        <strain evidence="3">CBHHK002</strain>
    </source>
</reference>